<evidence type="ECO:0000256" key="3">
    <source>
        <dbReference type="ARBA" id="ARBA00022989"/>
    </source>
</evidence>
<reference evidence="6 7" key="1">
    <citation type="submission" date="2016-08" db="EMBL/GenBank/DDBJ databases">
        <title>Hymenobacter coccineus sp. nov., Hymenobacter lapidarius sp. nov. and Hymenobacter glacialis sp. nov., isolated from Antarctic soil.</title>
        <authorList>
            <person name="Sedlacek I."/>
            <person name="Kralova S."/>
            <person name="Kyrova K."/>
            <person name="Maslanova I."/>
            <person name="Stankova E."/>
            <person name="Vrbovska V."/>
            <person name="Nemec M."/>
            <person name="Bartak M."/>
            <person name="Svec P."/>
            <person name="Busse H.-J."/>
            <person name="Pantucek R."/>
        </authorList>
    </citation>
    <scope>NUCLEOTIDE SEQUENCE [LARGE SCALE GENOMIC DNA]</scope>
    <source>
        <strain evidence="6 7">CCM 8643</strain>
    </source>
</reference>
<dbReference type="Pfam" id="PF13564">
    <property type="entry name" value="DoxX_2"/>
    <property type="match status" value="1"/>
</dbReference>
<organism evidence="6 7">
    <name type="scientific">Hymenobacter lapidarius</name>
    <dbReference type="NCBI Taxonomy" id="1908237"/>
    <lineage>
        <taxon>Bacteria</taxon>
        <taxon>Pseudomonadati</taxon>
        <taxon>Bacteroidota</taxon>
        <taxon>Cytophagia</taxon>
        <taxon>Cytophagales</taxon>
        <taxon>Hymenobacteraceae</taxon>
        <taxon>Hymenobacter</taxon>
    </lineage>
</organism>
<dbReference type="STRING" id="1908237.BEN47_15155"/>
<evidence type="ECO:0000256" key="1">
    <source>
        <dbReference type="ARBA" id="ARBA00004141"/>
    </source>
</evidence>
<evidence type="ECO:0000256" key="2">
    <source>
        <dbReference type="ARBA" id="ARBA00022692"/>
    </source>
</evidence>
<comment type="subcellular location">
    <subcellularLocation>
        <location evidence="1">Membrane</location>
        <topology evidence="1">Multi-pass membrane protein</topology>
    </subcellularLocation>
</comment>
<feature type="transmembrane region" description="Helical" evidence="5">
    <location>
        <begin position="90"/>
        <end position="108"/>
    </location>
</feature>
<accession>A0A1G1T354</accession>
<evidence type="ECO:0008006" key="8">
    <source>
        <dbReference type="Google" id="ProtNLM"/>
    </source>
</evidence>
<dbReference type="GO" id="GO:0016020">
    <property type="term" value="C:membrane"/>
    <property type="evidence" value="ECO:0007669"/>
    <property type="project" value="UniProtKB-SubCell"/>
</dbReference>
<gene>
    <name evidence="6" type="ORF">BEN47_15155</name>
</gene>
<keyword evidence="2 5" id="KW-0812">Transmembrane</keyword>
<comment type="caution">
    <text evidence="6">The sequence shown here is derived from an EMBL/GenBank/DDBJ whole genome shotgun (WGS) entry which is preliminary data.</text>
</comment>
<evidence type="ECO:0000256" key="4">
    <source>
        <dbReference type="ARBA" id="ARBA00023136"/>
    </source>
</evidence>
<evidence type="ECO:0000256" key="5">
    <source>
        <dbReference type="SAM" id="Phobius"/>
    </source>
</evidence>
<keyword evidence="3 5" id="KW-1133">Transmembrane helix</keyword>
<dbReference type="Proteomes" id="UP000176294">
    <property type="component" value="Unassembled WGS sequence"/>
</dbReference>
<dbReference type="EMBL" id="MDZB01000108">
    <property type="protein sequence ID" value="OGX85296.1"/>
    <property type="molecule type" value="Genomic_DNA"/>
</dbReference>
<keyword evidence="4 5" id="KW-0472">Membrane</keyword>
<dbReference type="AlphaFoldDB" id="A0A1G1T354"/>
<protein>
    <recommendedName>
        <fullName evidence="8">DoxX family protein</fullName>
    </recommendedName>
</protein>
<feature type="transmembrane region" description="Helical" evidence="5">
    <location>
        <begin position="45"/>
        <end position="78"/>
    </location>
</feature>
<keyword evidence="7" id="KW-1185">Reference proteome</keyword>
<dbReference type="InterPro" id="IPR032808">
    <property type="entry name" value="DoxX"/>
</dbReference>
<proteinExistence type="predicted"/>
<evidence type="ECO:0000313" key="7">
    <source>
        <dbReference type="Proteomes" id="UP000176294"/>
    </source>
</evidence>
<evidence type="ECO:0000313" key="6">
    <source>
        <dbReference type="EMBL" id="OGX85296.1"/>
    </source>
</evidence>
<name>A0A1G1T354_9BACT</name>
<sequence length="113" mass="12191">MSLFLALVLFSSLSFLGYGIAYFKSPNMKSEFKRFGLEKQGMLVVIFEILGALGLLVGLAVNPILLISAGGLALLMLLGVAVRLKIGDSVLVCLPAFAFMVLNAYIFYKALPQ</sequence>
<dbReference type="OrthoDB" id="799482at2"/>